<sequence>MSSQNNRTILMYGFDKNTEKIIEKIGKNFNVDNFKVIKNHMTGVKIRDILEGNLKEQDNFYDVQEKVVLFNDLTDRQISGIMSELKSKVNERPILAVVTETSIDWSFNYLLDHLLQERAWFEKNNKVSE</sequence>
<dbReference type="EMBL" id="JBGEWD010000010">
    <property type="protein sequence ID" value="MEY8000820.1"/>
    <property type="molecule type" value="Genomic_DNA"/>
</dbReference>
<proteinExistence type="predicted"/>
<evidence type="ECO:0000313" key="1">
    <source>
        <dbReference type="EMBL" id="MEY8000820.1"/>
    </source>
</evidence>
<protein>
    <submittedName>
        <fullName evidence="1">DUF3783 domain-containing protein</fullName>
    </submittedName>
</protein>
<reference evidence="1 2" key="1">
    <citation type="submission" date="2024-08" db="EMBL/GenBank/DDBJ databases">
        <title>Clostridium lapicellarii sp. nov., and Clostridium renhuaiense sp. nov., two species isolated from the mud in a fermentation cellar used for producing sauce-flavour Chinese liquors.</title>
        <authorList>
            <person name="Yang F."/>
            <person name="Wang H."/>
            <person name="Chen L.Q."/>
            <person name="Zhou N."/>
            <person name="Lu J.J."/>
            <person name="Pu X.X."/>
            <person name="Wan B."/>
            <person name="Wang L."/>
            <person name="Liu S.J."/>
        </authorList>
    </citation>
    <scope>NUCLEOTIDE SEQUENCE [LARGE SCALE GENOMIC DNA]</scope>
    <source>
        <strain evidence="1 2">MT-5</strain>
    </source>
</reference>
<name>A0ABV4BQK3_9CLOT</name>
<accession>A0ABV4BQK3</accession>
<gene>
    <name evidence="1" type="ORF">AB8U03_11550</name>
</gene>
<comment type="caution">
    <text evidence="1">The sequence shown here is derived from an EMBL/GenBank/DDBJ whole genome shotgun (WGS) entry which is preliminary data.</text>
</comment>
<keyword evidence="2" id="KW-1185">Reference proteome</keyword>
<dbReference type="InterPro" id="IPR016621">
    <property type="entry name" value="UCP014543"/>
</dbReference>
<dbReference type="Proteomes" id="UP001564657">
    <property type="component" value="Unassembled WGS sequence"/>
</dbReference>
<dbReference type="RefSeq" id="WP_369704711.1">
    <property type="nucleotide sequence ID" value="NZ_JBGEWD010000010.1"/>
</dbReference>
<dbReference type="PIRSF" id="PIRSF014543">
    <property type="entry name" value="UCP014543"/>
    <property type="match status" value="1"/>
</dbReference>
<dbReference type="Pfam" id="PF12646">
    <property type="entry name" value="DUF3783"/>
    <property type="match status" value="1"/>
</dbReference>
<organism evidence="1 2">
    <name type="scientific">Clostridium moutaii</name>
    <dbReference type="NCBI Taxonomy" id="3240932"/>
    <lineage>
        <taxon>Bacteria</taxon>
        <taxon>Bacillati</taxon>
        <taxon>Bacillota</taxon>
        <taxon>Clostridia</taxon>
        <taxon>Eubacteriales</taxon>
        <taxon>Clostridiaceae</taxon>
        <taxon>Clostridium</taxon>
    </lineage>
</organism>
<evidence type="ECO:0000313" key="2">
    <source>
        <dbReference type="Proteomes" id="UP001564657"/>
    </source>
</evidence>